<evidence type="ECO:0000313" key="1">
    <source>
        <dbReference type="EMBL" id="WAV91350.1"/>
    </source>
</evidence>
<dbReference type="AlphaFoldDB" id="A0A9E9NTC1"/>
<accession>A0A9E9NTC1</accession>
<organism evidence="1">
    <name type="scientific">Oxalobacter aliiformigenes</name>
    <dbReference type="NCBI Taxonomy" id="2946593"/>
    <lineage>
        <taxon>Bacteria</taxon>
        <taxon>Pseudomonadati</taxon>
        <taxon>Pseudomonadota</taxon>
        <taxon>Betaproteobacteria</taxon>
        <taxon>Burkholderiales</taxon>
        <taxon>Oxalobacteraceae</taxon>
        <taxon>Oxalobacter</taxon>
    </lineage>
</organism>
<sequence length="78" mass="8729">MFVEDIYNISGGIALILQIANQSLTDKDDDEIPYLNAGQIDALMKIVINIALTIEDRAESLIEWSNRMDELKEGTSND</sequence>
<name>A0A9E9NTC1_9BURK</name>
<proteinExistence type="predicted"/>
<protein>
    <submittedName>
        <fullName evidence="1">Uncharacterized protein</fullName>
    </submittedName>
</protein>
<reference evidence="1" key="1">
    <citation type="journal article" date="2022" name="Front. Microbiol.">
        <title>New perspectives on an old grouping: The genomic and phenotypic variability of Oxalobacter formigenes and the implications for calcium oxalate stone prevention.</title>
        <authorList>
            <person name="Chmiel J.A."/>
            <person name="Carr C."/>
            <person name="Stuivenberg G.A."/>
            <person name="Venema R."/>
            <person name="Chanyi R.M."/>
            <person name="Al K.F."/>
            <person name="Giguere D."/>
            <person name="Say H."/>
            <person name="Akouris P.P."/>
            <person name="Dominguez Romero S.A."/>
            <person name="Kwong A."/>
            <person name="Tai V."/>
            <person name="Koval S.F."/>
            <person name="Razvi H."/>
            <person name="Bjazevic J."/>
            <person name="Burton J.P."/>
        </authorList>
    </citation>
    <scope>NUCLEOTIDE SEQUENCE</scope>
    <source>
        <strain evidence="1">OxK</strain>
    </source>
</reference>
<gene>
    <name evidence="1" type="ORF">NB646_00870</name>
</gene>
<dbReference type="Proteomes" id="UP001164819">
    <property type="component" value="Chromosome"/>
</dbReference>
<dbReference type="RefSeq" id="WP_269316017.1">
    <property type="nucleotide sequence ID" value="NZ_CP098251.1"/>
</dbReference>
<dbReference type="EMBL" id="CP098251">
    <property type="protein sequence ID" value="WAV91350.1"/>
    <property type="molecule type" value="Genomic_DNA"/>
</dbReference>